<keyword evidence="2" id="KW-1185">Reference proteome</keyword>
<protein>
    <submittedName>
        <fullName evidence="1">Uncharacterized protein</fullName>
    </submittedName>
</protein>
<comment type="caution">
    <text evidence="1">The sequence shown here is derived from an EMBL/GenBank/DDBJ whole genome shotgun (WGS) entry which is preliminary data.</text>
</comment>
<proteinExistence type="predicted"/>
<name>A0ABQ9VJY9_SAGOE</name>
<organism evidence="1 2">
    <name type="scientific">Saguinus oedipus</name>
    <name type="common">Cotton-top tamarin</name>
    <name type="synonym">Oedipomidas oedipus</name>
    <dbReference type="NCBI Taxonomy" id="9490"/>
    <lineage>
        <taxon>Eukaryota</taxon>
        <taxon>Metazoa</taxon>
        <taxon>Chordata</taxon>
        <taxon>Craniata</taxon>
        <taxon>Vertebrata</taxon>
        <taxon>Euteleostomi</taxon>
        <taxon>Mammalia</taxon>
        <taxon>Eutheria</taxon>
        <taxon>Euarchontoglires</taxon>
        <taxon>Primates</taxon>
        <taxon>Haplorrhini</taxon>
        <taxon>Platyrrhini</taxon>
        <taxon>Cebidae</taxon>
        <taxon>Callitrichinae</taxon>
        <taxon>Saguinus</taxon>
    </lineage>
</organism>
<evidence type="ECO:0000313" key="1">
    <source>
        <dbReference type="EMBL" id="KAK2109410.1"/>
    </source>
</evidence>
<evidence type="ECO:0000313" key="2">
    <source>
        <dbReference type="Proteomes" id="UP001266305"/>
    </source>
</evidence>
<accession>A0ABQ9VJY9</accession>
<dbReference type="EMBL" id="JASSZA010000005">
    <property type="protein sequence ID" value="KAK2109410.1"/>
    <property type="molecule type" value="Genomic_DNA"/>
</dbReference>
<reference evidence="1 2" key="1">
    <citation type="submission" date="2023-05" db="EMBL/GenBank/DDBJ databases">
        <title>B98-5 Cell Line De Novo Hybrid Assembly: An Optical Mapping Approach.</title>
        <authorList>
            <person name="Kananen K."/>
            <person name="Auerbach J.A."/>
            <person name="Kautto E."/>
            <person name="Blachly J.S."/>
        </authorList>
    </citation>
    <scope>NUCLEOTIDE SEQUENCE [LARGE SCALE GENOMIC DNA]</scope>
    <source>
        <strain evidence="1">B95-8</strain>
        <tissue evidence="1">Cell line</tissue>
    </source>
</reference>
<gene>
    <name evidence="1" type="ORF">P7K49_009156</name>
</gene>
<dbReference type="Proteomes" id="UP001266305">
    <property type="component" value="Unassembled WGS sequence"/>
</dbReference>
<sequence>MARGSSDRPGQLLCRAKVAALLPVPPKQGIKRDPAKAFVPRTVMIGGKVSDFRTVLCGVRFGDILIRDCGAAVRCGVLRRALLEQWPCESGL</sequence>